<protein>
    <submittedName>
        <fullName evidence="1">ATATH7</fullName>
    </submittedName>
</protein>
<dbReference type="EMBL" id="GBRH01201125">
    <property type="protein sequence ID" value="JAD96770.1"/>
    <property type="molecule type" value="Transcribed_RNA"/>
</dbReference>
<reference evidence="1" key="2">
    <citation type="journal article" date="2015" name="Data Brief">
        <title>Shoot transcriptome of the giant reed, Arundo donax.</title>
        <authorList>
            <person name="Barrero R.A."/>
            <person name="Guerrero F.D."/>
            <person name="Moolhuijzen P."/>
            <person name="Goolsby J.A."/>
            <person name="Tidwell J."/>
            <person name="Bellgard S.E."/>
            <person name="Bellgard M.I."/>
        </authorList>
    </citation>
    <scope>NUCLEOTIDE SEQUENCE</scope>
    <source>
        <tissue evidence="1">Shoot tissue taken approximately 20 cm above the soil surface</tissue>
    </source>
</reference>
<reference evidence="1" key="1">
    <citation type="submission" date="2014-09" db="EMBL/GenBank/DDBJ databases">
        <authorList>
            <person name="Magalhaes I.L.F."/>
            <person name="Oliveira U."/>
            <person name="Santos F.R."/>
            <person name="Vidigal T.H.D.A."/>
            <person name="Brescovit A.D."/>
            <person name="Santos A.J."/>
        </authorList>
    </citation>
    <scope>NUCLEOTIDE SEQUENCE</scope>
    <source>
        <tissue evidence="1">Shoot tissue taken approximately 20 cm above the soil surface</tissue>
    </source>
</reference>
<organism evidence="1">
    <name type="scientific">Arundo donax</name>
    <name type="common">Giant reed</name>
    <name type="synonym">Donax arundinaceus</name>
    <dbReference type="NCBI Taxonomy" id="35708"/>
    <lineage>
        <taxon>Eukaryota</taxon>
        <taxon>Viridiplantae</taxon>
        <taxon>Streptophyta</taxon>
        <taxon>Embryophyta</taxon>
        <taxon>Tracheophyta</taxon>
        <taxon>Spermatophyta</taxon>
        <taxon>Magnoliopsida</taxon>
        <taxon>Liliopsida</taxon>
        <taxon>Poales</taxon>
        <taxon>Poaceae</taxon>
        <taxon>PACMAD clade</taxon>
        <taxon>Arundinoideae</taxon>
        <taxon>Arundineae</taxon>
        <taxon>Arundo</taxon>
    </lineage>
</organism>
<accession>A0A0A9EFX8</accession>
<dbReference type="AlphaFoldDB" id="A0A0A9EFX8"/>
<proteinExistence type="predicted"/>
<evidence type="ECO:0000313" key="1">
    <source>
        <dbReference type="EMBL" id="JAD96770.1"/>
    </source>
</evidence>
<sequence length="29" mass="3603">MKRKTLQKMQLQSVNLYKRRKKQLVCCIH</sequence>
<name>A0A0A9EFX8_ARUDO</name>